<keyword evidence="2" id="KW-1185">Reference proteome</keyword>
<dbReference type="Proteomes" id="UP000000493">
    <property type="component" value="Chromosome"/>
</dbReference>
<dbReference type="AlphaFoldDB" id="A0A7U3ZN32"/>
<evidence type="ECO:0000313" key="2">
    <source>
        <dbReference type="Proteomes" id="UP000000493"/>
    </source>
</evidence>
<organism evidence="1 2">
    <name type="scientific">Runella slithyformis (strain ATCC 29530 / DSM 19594 / LMG 11500 / NCIMB 11436 / LSU 4)</name>
    <dbReference type="NCBI Taxonomy" id="761193"/>
    <lineage>
        <taxon>Bacteria</taxon>
        <taxon>Pseudomonadati</taxon>
        <taxon>Bacteroidota</taxon>
        <taxon>Cytophagia</taxon>
        <taxon>Cytophagales</taxon>
        <taxon>Spirosomataceae</taxon>
        <taxon>Runella</taxon>
    </lineage>
</organism>
<protein>
    <submittedName>
        <fullName evidence="1">Uncharacterized protein</fullName>
    </submittedName>
</protein>
<proteinExistence type="predicted"/>
<evidence type="ECO:0000313" key="1">
    <source>
        <dbReference type="EMBL" id="AEI50257.1"/>
    </source>
</evidence>
<accession>A0A7U3ZN32</accession>
<gene>
    <name evidence="1" type="ordered locus">Runsl_3901</name>
</gene>
<dbReference type="KEGG" id="rsi:Runsl_3901"/>
<sequence length="84" mass="10150">MKLNKELFTKAKNDFFNLSNYPFFYRWNIEVEENKVVVKVKTPEMRFYVRNEEINLVISHFVHSGFSIKLLSVEKISYQLIDNK</sequence>
<name>A0A7U3ZN32_RUNSL</name>
<dbReference type="RefSeq" id="WP_013929560.1">
    <property type="nucleotide sequence ID" value="NC_015703.1"/>
</dbReference>
<reference evidence="1 2" key="2">
    <citation type="journal article" date="2012" name="Stand. Genomic Sci.">
        <title>Complete genome sequence of the aquatic bacterium Runella slithyformis type strain (LSU 4(T)).</title>
        <authorList>
            <person name="Copeland A."/>
            <person name="Zhang X."/>
            <person name="Misra M."/>
            <person name="Lapidus A."/>
            <person name="Nolan M."/>
            <person name="Lucas S."/>
            <person name="Deshpande S."/>
            <person name="Cheng J.F."/>
            <person name="Tapia R."/>
            <person name="Goodwin L.A."/>
            <person name="Pitluck S."/>
            <person name="Liolios K."/>
            <person name="Pagani I."/>
            <person name="Ivanova N."/>
            <person name="Mikhailova N."/>
            <person name="Pati A."/>
            <person name="Chen A."/>
            <person name="Palaniappan K."/>
            <person name="Land M."/>
            <person name="Hauser L."/>
            <person name="Pan C."/>
            <person name="Jeffries C.D."/>
            <person name="Detter J.C."/>
            <person name="Brambilla E.M."/>
            <person name="Rohde M."/>
            <person name="Djao O.D."/>
            <person name="Goker M."/>
            <person name="Sikorski J."/>
            <person name="Tindall B.J."/>
            <person name="Woyke T."/>
            <person name="Bristow J."/>
            <person name="Eisen J.A."/>
            <person name="Markowitz V."/>
            <person name="Hugenholtz P."/>
            <person name="Kyrpides N.C."/>
            <person name="Klenk H.P."/>
            <person name="Mavromatis K."/>
        </authorList>
    </citation>
    <scope>NUCLEOTIDE SEQUENCE [LARGE SCALE GENOMIC DNA]</scope>
    <source>
        <strain evidence="2">ATCC 29530 / DSM 19594 / LMG 11500 / NCIMB 11436 / LSU 4</strain>
    </source>
</reference>
<reference evidence="2" key="1">
    <citation type="submission" date="2011-06" db="EMBL/GenBank/DDBJ databases">
        <title>The complete genome of chromosome of Runella slithyformis DSM 19594.</title>
        <authorList>
            <consortium name="US DOE Joint Genome Institute (JGI-PGF)"/>
            <person name="Lucas S."/>
            <person name="Han J."/>
            <person name="Lapidus A."/>
            <person name="Bruce D."/>
            <person name="Goodwin L."/>
            <person name="Pitluck S."/>
            <person name="Peters L."/>
            <person name="Kyrpides N."/>
            <person name="Mavromatis K."/>
            <person name="Ivanova N."/>
            <person name="Ovchinnikova G."/>
            <person name="Zhang X."/>
            <person name="Misra M."/>
            <person name="Detter J.C."/>
            <person name="Tapia R."/>
            <person name="Han C."/>
            <person name="Land M."/>
            <person name="Hauser L."/>
            <person name="Markowitz V."/>
            <person name="Cheng J.-F."/>
            <person name="Hugenholtz P."/>
            <person name="Woyke T."/>
            <person name="Wu D."/>
            <person name="Tindall B."/>
            <person name="Faehrich R."/>
            <person name="Brambilla E."/>
            <person name="Klenk H.-P."/>
            <person name="Eisen J.A."/>
        </authorList>
    </citation>
    <scope>NUCLEOTIDE SEQUENCE [LARGE SCALE GENOMIC DNA]</scope>
    <source>
        <strain evidence="2">ATCC 29530 / DSM 19594 / LMG 11500 / NCIMB 11436 / LSU 4</strain>
    </source>
</reference>
<dbReference type="EMBL" id="CP002859">
    <property type="protein sequence ID" value="AEI50257.1"/>
    <property type="molecule type" value="Genomic_DNA"/>
</dbReference>